<dbReference type="GO" id="GO:0000139">
    <property type="term" value="C:Golgi membrane"/>
    <property type="evidence" value="ECO:0007669"/>
    <property type="project" value="UniProtKB-SubCell"/>
</dbReference>
<dbReference type="GO" id="GO:0015031">
    <property type="term" value="P:protein transport"/>
    <property type="evidence" value="ECO:0007669"/>
    <property type="project" value="UniProtKB-KW"/>
</dbReference>
<comment type="subcellular location">
    <subcellularLocation>
        <location evidence="1">Golgi apparatus membrane</location>
        <topology evidence="1">Peripheral membrane protein</topology>
    </subcellularLocation>
</comment>
<dbReference type="InterPro" id="IPR033370">
    <property type="entry name" value="COG1"/>
</dbReference>
<dbReference type="GO" id="GO:0017119">
    <property type="term" value="C:Golgi transport complex"/>
    <property type="evidence" value="ECO:0007669"/>
    <property type="project" value="InterPro"/>
</dbReference>
<evidence type="ECO:0000256" key="8">
    <source>
        <dbReference type="SAM" id="MobiDB-lite"/>
    </source>
</evidence>
<dbReference type="InParanoid" id="A0A136JB12"/>
<feature type="region of interest" description="Disordered" evidence="8">
    <location>
        <begin position="704"/>
        <end position="762"/>
    </location>
</feature>
<evidence type="ECO:0000256" key="3">
    <source>
        <dbReference type="ARBA" id="ARBA00020978"/>
    </source>
</evidence>
<evidence type="ECO:0000256" key="6">
    <source>
        <dbReference type="ARBA" id="ARBA00023034"/>
    </source>
</evidence>
<dbReference type="PANTHER" id="PTHR31658:SF0">
    <property type="entry name" value="CONSERVED OLIGOMERIC GOLGI COMPLEX SUBUNIT 1"/>
    <property type="match status" value="1"/>
</dbReference>
<keyword evidence="5" id="KW-0653">Protein transport</keyword>
<dbReference type="Proteomes" id="UP000070501">
    <property type="component" value="Unassembled WGS sequence"/>
</dbReference>
<dbReference type="OrthoDB" id="46189at2759"/>
<evidence type="ECO:0000313" key="10">
    <source>
        <dbReference type="Proteomes" id="UP000070501"/>
    </source>
</evidence>
<name>A0A136JB12_9PEZI</name>
<dbReference type="GO" id="GO:0006891">
    <property type="term" value="P:intra-Golgi vesicle-mediated transport"/>
    <property type="evidence" value="ECO:0007669"/>
    <property type="project" value="InterPro"/>
</dbReference>
<dbReference type="Pfam" id="PF08700">
    <property type="entry name" value="VPS51_Exo84_N"/>
    <property type="match status" value="1"/>
</dbReference>
<keyword evidence="6" id="KW-0333">Golgi apparatus</keyword>
<evidence type="ECO:0000256" key="4">
    <source>
        <dbReference type="ARBA" id="ARBA00022448"/>
    </source>
</evidence>
<keyword evidence="10" id="KW-1185">Reference proteome</keyword>
<evidence type="ECO:0000256" key="5">
    <source>
        <dbReference type="ARBA" id="ARBA00022927"/>
    </source>
</evidence>
<gene>
    <name evidence="9" type="ORF">Micbo1qcDRAFT_159381</name>
</gene>
<keyword evidence="7" id="KW-0472">Membrane</keyword>
<comment type="similarity">
    <text evidence="2">Belongs to the COG1 family.</text>
</comment>
<evidence type="ECO:0000313" key="9">
    <source>
        <dbReference type="EMBL" id="KXJ94286.1"/>
    </source>
</evidence>
<feature type="compositionally biased region" description="Basic and acidic residues" evidence="8">
    <location>
        <begin position="706"/>
        <end position="723"/>
    </location>
</feature>
<evidence type="ECO:0000256" key="2">
    <source>
        <dbReference type="ARBA" id="ARBA00006653"/>
    </source>
</evidence>
<reference evidence="10" key="1">
    <citation type="submission" date="2016-02" db="EMBL/GenBank/DDBJ databases">
        <title>Draft genome sequence of Microdochium bolleyi, a fungal endophyte of beachgrass.</title>
        <authorList>
            <consortium name="DOE Joint Genome Institute"/>
            <person name="David A.S."/>
            <person name="May G."/>
            <person name="Haridas S."/>
            <person name="Lim J."/>
            <person name="Wang M."/>
            <person name="Labutti K."/>
            <person name="Lipzen A."/>
            <person name="Barry K."/>
            <person name="Grigoriev I.V."/>
        </authorList>
    </citation>
    <scope>NUCLEOTIDE SEQUENCE [LARGE SCALE GENOMIC DNA]</scope>
    <source>
        <strain evidence="10">J235TASD1</strain>
    </source>
</reference>
<dbReference type="STRING" id="196109.A0A136JB12"/>
<evidence type="ECO:0000256" key="1">
    <source>
        <dbReference type="ARBA" id="ARBA00004395"/>
    </source>
</evidence>
<evidence type="ECO:0000256" key="7">
    <source>
        <dbReference type="ARBA" id="ARBA00023136"/>
    </source>
</evidence>
<dbReference type="PANTHER" id="PTHR31658">
    <property type="entry name" value="CONSERVED OLIGOMERIC GOLGI COMPLEX SUBUNIT 1"/>
    <property type="match status" value="1"/>
</dbReference>
<proteinExistence type="inferred from homology"/>
<protein>
    <recommendedName>
        <fullName evidence="3">Conserved oligomeric Golgi complex subunit 1</fullName>
    </recommendedName>
</protein>
<dbReference type="AlphaFoldDB" id="A0A136JB12"/>
<keyword evidence="4" id="KW-0813">Transport</keyword>
<sequence>MAAAAPDISALTSSSQIFTTNTLPQIRAIHKALHVQIDDKSARLRTQVGNSYRELLGTADTIVTMRQEMRDAQEILGGMGGQCGRAVVGGKVKSVSRFRQRQDEESELGVVARCRLLEACGLTVNRLMKTPAETGAAVADTGSSMGRSKGGRLVLAAKVLVLGRLLVSSFGSKLDDSSVRRDVRDAVEAAKKTLASLRRRLLKSIDRLMEKVGTPKSRAEILNAMCAYSLASSSGAKDVMFHFLNVRAKVLAFEYNLDEHDVPRGSENVLRGLDLYTGTLLDVQALIPNKLSEALAALKQSPLLSDDSLKSLETLRLDIYERWCGEDIHHFTPFIQHNDLEGSQARDMLHAWAGKGGETLLSGTRETLEHTSEFKGITDLRTRVLQHWIKNGGRAKGFDPSVVLGGLRKVINDRLLALLDTKVSKLRLVGSEVAATLESWKAGLTDQQPGLWSSGLLEVDASENASHMTQAVVSRLHGRNEAVSRAVTSYGSWFQLVDDVGELVEHLKRQRWDNDVDEIEDEEVIEERQKMLSKEDPQKLHDQLVSSLREGFRKLDEHLSAQWQAQRDGDNSGQVAMYLLRILRDIRGSLPKIDGLEEFGLSNVSELHEKLAGCVAVSPVENFAAVTLPKRRVVGRALWEGNPVALPVNPSPAIFRLLRDLMRTMGDAGLDLWTPAAVRALKTTFRAGLVTAWREELETWKVVAPSEDKGTDAVEKNDEKDSEKDVEDDKEPSDSNSKETTNGTEYTAESSKATVDSQSATAAVTSSELSKDLLVQWVYDINYLDQSLRVDGTGPAAADEEAGSLSKLAEDVATRAGLGTGEQARLNKSAQEYWKRSSLLFGLLA</sequence>
<accession>A0A136JB12</accession>
<organism evidence="9 10">
    <name type="scientific">Microdochium bolleyi</name>
    <dbReference type="NCBI Taxonomy" id="196109"/>
    <lineage>
        <taxon>Eukaryota</taxon>
        <taxon>Fungi</taxon>
        <taxon>Dikarya</taxon>
        <taxon>Ascomycota</taxon>
        <taxon>Pezizomycotina</taxon>
        <taxon>Sordariomycetes</taxon>
        <taxon>Xylariomycetidae</taxon>
        <taxon>Xylariales</taxon>
        <taxon>Microdochiaceae</taxon>
        <taxon>Microdochium</taxon>
    </lineage>
</organism>
<dbReference type="EMBL" id="KQ964247">
    <property type="protein sequence ID" value="KXJ94286.1"/>
    <property type="molecule type" value="Genomic_DNA"/>
</dbReference>
<feature type="compositionally biased region" description="Polar residues" evidence="8">
    <location>
        <begin position="738"/>
        <end position="762"/>
    </location>
</feature>